<comment type="caution">
    <text evidence="2">The sequence shown here is derived from an EMBL/GenBank/DDBJ whole genome shotgun (WGS) entry which is preliminary data.</text>
</comment>
<feature type="region of interest" description="Disordered" evidence="1">
    <location>
        <begin position="1"/>
        <end position="69"/>
    </location>
</feature>
<keyword evidence="3" id="KW-1185">Reference proteome</keyword>
<evidence type="ECO:0000313" key="3">
    <source>
        <dbReference type="Proteomes" id="UP001418222"/>
    </source>
</evidence>
<organism evidence="2 3">
    <name type="scientific">Platanthera zijinensis</name>
    <dbReference type="NCBI Taxonomy" id="2320716"/>
    <lineage>
        <taxon>Eukaryota</taxon>
        <taxon>Viridiplantae</taxon>
        <taxon>Streptophyta</taxon>
        <taxon>Embryophyta</taxon>
        <taxon>Tracheophyta</taxon>
        <taxon>Spermatophyta</taxon>
        <taxon>Magnoliopsida</taxon>
        <taxon>Liliopsida</taxon>
        <taxon>Asparagales</taxon>
        <taxon>Orchidaceae</taxon>
        <taxon>Orchidoideae</taxon>
        <taxon>Orchideae</taxon>
        <taxon>Orchidinae</taxon>
        <taxon>Platanthera</taxon>
    </lineage>
</organism>
<dbReference type="AlphaFoldDB" id="A0AAP0C2N1"/>
<gene>
    <name evidence="2" type="ORF">KSP39_PZI001518</name>
</gene>
<protein>
    <submittedName>
        <fullName evidence="2">Uncharacterized protein</fullName>
    </submittedName>
</protein>
<name>A0AAP0C2N1_9ASPA</name>
<accession>A0AAP0C2N1</accession>
<feature type="compositionally biased region" description="Gly residues" evidence="1">
    <location>
        <begin position="1"/>
        <end position="15"/>
    </location>
</feature>
<reference evidence="2 3" key="1">
    <citation type="journal article" date="2022" name="Nat. Plants">
        <title>Genomes of leafy and leafless Platanthera orchids illuminate the evolution of mycoheterotrophy.</title>
        <authorList>
            <person name="Li M.H."/>
            <person name="Liu K.W."/>
            <person name="Li Z."/>
            <person name="Lu H.C."/>
            <person name="Ye Q.L."/>
            <person name="Zhang D."/>
            <person name="Wang J.Y."/>
            <person name="Li Y.F."/>
            <person name="Zhong Z.M."/>
            <person name="Liu X."/>
            <person name="Yu X."/>
            <person name="Liu D.K."/>
            <person name="Tu X.D."/>
            <person name="Liu B."/>
            <person name="Hao Y."/>
            <person name="Liao X.Y."/>
            <person name="Jiang Y.T."/>
            <person name="Sun W.H."/>
            <person name="Chen J."/>
            <person name="Chen Y.Q."/>
            <person name="Ai Y."/>
            <person name="Zhai J.W."/>
            <person name="Wu S.S."/>
            <person name="Zhou Z."/>
            <person name="Hsiao Y.Y."/>
            <person name="Wu W.L."/>
            <person name="Chen Y.Y."/>
            <person name="Lin Y.F."/>
            <person name="Hsu J.L."/>
            <person name="Li C.Y."/>
            <person name="Wang Z.W."/>
            <person name="Zhao X."/>
            <person name="Zhong W.Y."/>
            <person name="Ma X.K."/>
            <person name="Ma L."/>
            <person name="Huang J."/>
            <person name="Chen G.Z."/>
            <person name="Huang M.Z."/>
            <person name="Huang L."/>
            <person name="Peng D.H."/>
            <person name="Luo Y.B."/>
            <person name="Zou S.Q."/>
            <person name="Chen S.P."/>
            <person name="Lan S."/>
            <person name="Tsai W.C."/>
            <person name="Van de Peer Y."/>
            <person name="Liu Z.J."/>
        </authorList>
    </citation>
    <scope>NUCLEOTIDE SEQUENCE [LARGE SCALE GENOMIC DNA]</scope>
    <source>
        <strain evidence="2">Lor287</strain>
    </source>
</reference>
<sequence>MGGRGGGGGGGGGGHGEAKITITVTASGSGQGSGGGGGRYGGSHGGAHRGGGRRMSNSGEDPNAKHGRIDMNDDFEFLSEAEMRRAAAEYQQILRELEVLMAERSWRWS</sequence>
<proteinExistence type="predicted"/>
<evidence type="ECO:0000256" key="1">
    <source>
        <dbReference type="SAM" id="MobiDB-lite"/>
    </source>
</evidence>
<feature type="compositionally biased region" description="Gly residues" evidence="1">
    <location>
        <begin position="29"/>
        <end position="45"/>
    </location>
</feature>
<evidence type="ECO:0000313" key="2">
    <source>
        <dbReference type="EMBL" id="KAK8956906.1"/>
    </source>
</evidence>
<dbReference type="EMBL" id="JBBWWQ010000001">
    <property type="protein sequence ID" value="KAK8956906.1"/>
    <property type="molecule type" value="Genomic_DNA"/>
</dbReference>
<dbReference type="Proteomes" id="UP001418222">
    <property type="component" value="Unassembled WGS sequence"/>
</dbReference>